<dbReference type="Proteomes" id="UP001162501">
    <property type="component" value="Chromosome 28"/>
</dbReference>
<reference evidence="1" key="2">
    <citation type="submission" date="2025-03" db="EMBL/GenBank/DDBJ databases">
        <authorList>
            <consortium name="ELIXIR-Norway"/>
            <consortium name="Elixir Norway"/>
        </authorList>
    </citation>
    <scope>NUCLEOTIDE SEQUENCE</scope>
</reference>
<name>A0AC59ZF38_RANTA</name>
<proteinExistence type="predicted"/>
<dbReference type="EMBL" id="OX596112">
    <property type="protein sequence ID" value="CAN0399725.1"/>
    <property type="molecule type" value="Genomic_DNA"/>
</dbReference>
<evidence type="ECO:0000313" key="1">
    <source>
        <dbReference type="EMBL" id="CAN0399725.1"/>
    </source>
</evidence>
<protein>
    <submittedName>
        <fullName evidence="1">Uncharacterized protein</fullName>
    </submittedName>
</protein>
<reference evidence="1" key="1">
    <citation type="submission" date="2023-05" db="EMBL/GenBank/DDBJ databases">
        <authorList>
            <consortium name="ELIXIR-Norway"/>
        </authorList>
    </citation>
    <scope>NUCLEOTIDE SEQUENCE</scope>
</reference>
<evidence type="ECO:0000313" key="2">
    <source>
        <dbReference type="Proteomes" id="UP001162501"/>
    </source>
</evidence>
<gene>
    <name evidence="1" type="ORF">MRATA1EN22A_LOCUS17649</name>
</gene>
<sequence length="88" mass="9731">MQGDCSKQQLRSQESQEQLSTRRDPLGEAHHRGRRAGEPQQAPPHHVDVRSLCCRGLPPSPLPLTPADGGAAECLNLHQLQKPELLLR</sequence>
<organism evidence="1 2">
    <name type="scientific">Rangifer tarandus platyrhynchus</name>
    <name type="common">Svalbard reindeer</name>
    <dbReference type="NCBI Taxonomy" id="3082113"/>
    <lineage>
        <taxon>Eukaryota</taxon>
        <taxon>Metazoa</taxon>
        <taxon>Chordata</taxon>
        <taxon>Craniata</taxon>
        <taxon>Vertebrata</taxon>
        <taxon>Euteleostomi</taxon>
        <taxon>Mammalia</taxon>
        <taxon>Eutheria</taxon>
        <taxon>Laurasiatheria</taxon>
        <taxon>Artiodactyla</taxon>
        <taxon>Ruminantia</taxon>
        <taxon>Pecora</taxon>
        <taxon>Cervidae</taxon>
        <taxon>Odocoileinae</taxon>
        <taxon>Rangifer</taxon>
    </lineage>
</organism>
<accession>A0AC59ZF38</accession>